<evidence type="ECO:0000313" key="1">
    <source>
        <dbReference type="EMBL" id="KAJ4979292.1"/>
    </source>
</evidence>
<dbReference type="AlphaFoldDB" id="A0A9Q0KYZ2"/>
<protein>
    <submittedName>
        <fullName evidence="1">Uncharacterized protein</fullName>
    </submittedName>
</protein>
<name>A0A9Q0KYZ2_9MAGN</name>
<dbReference type="Proteomes" id="UP001141806">
    <property type="component" value="Unassembled WGS sequence"/>
</dbReference>
<organism evidence="1 2">
    <name type="scientific">Protea cynaroides</name>
    <dbReference type="NCBI Taxonomy" id="273540"/>
    <lineage>
        <taxon>Eukaryota</taxon>
        <taxon>Viridiplantae</taxon>
        <taxon>Streptophyta</taxon>
        <taxon>Embryophyta</taxon>
        <taxon>Tracheophyta</taxon>
        <taxon>Spermatophyta</taxon>
        <taxon>Magnoliopsida</taxon>
        <taxon>Proteales</taxon>
        <taxon>Proteaceae</taxon>
        <taxon>Protea</taxon>
    </lineage>
</organism>
<sequence length="92" mass="10338">MLLSLGQAGDDKDGTVHLSNHVLEIINSPQQALSMYYFGSTRFGSSISASLAALHHPEDHQCQTIAFDYLLVRFQWLSIYFTTSNNRLNYGI</sequence>
<comment type="caution">
    <text evidence="1">The sequence shown here is derived from an EMBL/GenBank/DDBJ whole genome shotgun (WGS) entry which is preliminary data.</text>
</comment>
<gene>
    <name evidence="1" type="ORF">NE237_010072</name>
</gene>
<accession>A0A9Q0KYZ2</accession>
<proteinExistence type="predicted"/>
<evidence type="ECO:0000313" key="2">
    <source>
        <dbReference type="Proteomes" id="UP001141806"/>
    </source>
</evidence>
<reference evidence="1" key="1">
    <citation type="journal article" date="2023" name="Plant J.">
        <title>The genome of the king protea, Protea cynaroides.</title>
        <authorList>
            <person name="Chang J."/>
            <person name="Duong T.A."/>
            <person name="Schoeman C."/>
            <person name="Ma X."/>
            <person name="Roodt D."/>
            <person name="Barker N."/>
            <person name="Li Z."/>
            <person name="Van de Peer Y."/>
            <person name="Mizrachi E."/>
        </authorList>
    </citation>
    <scope>NUCLEOTIDE SEQUENCE</scope>
    <source>
        <tissue evidence="1">Young leaves</tissue>
    </source>
</reference>
<keyword evidence="2" id="KW-1185">Reference proteome</keyword>
<dbReference type="EMBL" id="JAMYWD010000002">
    <property type="protein sequence ID" value="KAJ4979292.1"/>
    <property type="molecule type" value="Genomic_DNA"/>
</dbReference>